<proteinExistence type="predicted"/>
<evidence type="ECO:0000313" key="1">
    <source>
        <dbReference type="Proteomes" id="UP000095286"/>
    </source>
</evidence>
<dbReference type="WBParaSite" id="RSKR_0001123050.1">
    <property type="protein sequence ID" value="RSKR_0001123050.1"/>
    <property type="gene ID" value="RSKR_0001123050"/>
</dbReference>
<name>A0AC35UFY9_9BILA</name>
<evidence type="ECO:0000313" key="2">
    <source>
        <dbReference type="WBParaSite" id="RSKR_0001123050.1"/>
    </source>
</evidence>
<organism evidence="1 2">
    <name type="scientific">Rhabditophanes sp. KR3021</name>
    <dbReference type="NCBI Taxonomy" id="114890"/>
    <lineage>
        <taxon>Eukaryota</taxon>
        <taxon>Metazoa</taxon>
        <taxon>Ecdysozoa</taxon>
        <taxon>Nematoda</taxon>
        <taxon>Chromadorea</taxon>
        <taxon>Rhabditida</taxon>
        <taxon>Tylenchina</taxon>
        <taxon>Panagrolaimomorpha</taxon>
        <taxon>Strongyloidoidea</taxon>
        <taxon>Alloionematidae</taxon>
        <taxon>Rhabditophanes</taxon>
    </lineage>
</organism>
<accession>A0AC35UFY9</accession>
<sequence>MSNGKLPIVSMEDEELFPKDSVLNVPQALPPFSFALFEQLYNITDENKTIWWSRLIISVRGYVANYFKNEEQKLFLNDDAFILLHKIFVEKTEPSSAIQFVEALYNLFCIPYLADGFIYKDQLRLSTNIQLNDEDVSIINVDDTRFRSGEIVFGKFNETNSAIASYQKDGYLVFMKILIILLNTFAFQLKEGKEKKKGIRFDIDNEWQPDDRVVLYQQFFTGNRTWLLYDFDRYIINFHRPNGVCVIFGRSYVEKKKRNNCHLCEACGMLEQQPFQFPIFRNIKFCTENCLSNLLEERNITL</sequence>
<protein>
    <submittedName>
        <fullName evidence="2">Uncharacterized protein</fullName>
    </submittedName>
</protein>
<dbReference type="Proteomes" id="UP000095286">
    <property type="component" value="Unplaced"/>
</dbReference>
<reference evidence="2" key="1">
    <citation type="submission" date="2016-11" db="UniProtKB">
        <authorList>
            <consortium name="WormBaseParasite"/>
        </authorList>
    </citation>
    <scope>IDENTIFICATION</scope>
    <source>
        <strain evidence="2">KR3021</strain>
    </source>
</reference>